<feature type="compositionally biased region" description="Low complexity" evidence="1">
    <location>
        <begin position="13"/>
        <end position="22"/>
    </location>
</feature>
<evidence type="ECO:0008006" key="4">
    <source>
        <dbReference type="Google" id="ProtNLM"/>
    </source>
</evidence>
<evidence type="ECO:0000313" key="2">
    <source>
        <dbReference type="EMBL" id="KAF3550832.1"/>
    </source>
</evidence>
<feature type="region of interest" description="Disordered" evidence="1">
    <location>
        <begin position="1"/>
        <end position="46"/>
    </location>
</feature>
<protein>
    <recommendedName>
        <fullName evidence="4">Syntaxin N-terminal domain-containing protein</fullName>
    </recommendedName>
</protein>
<dbReference type="PANTHER" id="PTHR38378">
    <property type="entry name" value="MYOSIN HEAVY CHAIN-LIKE PROTEIN"/>
    <property type="match status" value="1"/>
</dbReference>
<evidence type="ECO:0000256" key="1">
    <source>
        <dbReference type="SAM" id="MobiDB-lite"/>
    </source>
</evidence>
<dbReference type="PANTHER" id="PTHR38378:SF3">
    <property type="entry name" value="MYOSIN HEAVY CHAIN-LIKE PROTEIN"/>
    <property type="match status" value="1"/>
</dbReference>
<comment type="caution">
    <text evidence="2">The sequence shown here is derived from an EMBL/GenBank/DDBJ whole genome shotgun (WGS) entry which is preliminary data.</text>
</comment>
<evidence type="ECO:0000313" key="3">
    <source>
        <dbReference type="Proteomes" id="UP000266723"/>
    </source>
</evidence>
<reference evidence="2 3" key="1">
    <citation type="journal article" date="2020" name="BMC Genomics">
        <title>Intraspecific diversification of the crop wild relative Brassica cretica Lam. using demographic model selection.</title>
        <authorList>
            <person name="Kioukis A."/>
            <person name="Michalopoulou V.A."/>
            <person name="Briers L."/>
            <person name="Pirintsos S."/>
            <person name="Studholme D.J."/>
            <person name="Pavlidis P."/>
            <person name="Sarris P.F."/>
        </authorList>
    </citation>
    <scope>NUCLEOTIDE SEQUENCE [LARGE SCALE GENOMIC DNA]</scope>
    <source>
        <strain evidence="3">cv. PFS-1207/04</strain>
    </source>
</reference>
<dbReference type="Proteomes" id="UP000266723">
    <property type="component" value="Unassembled WGS sequence"/>
</dbReference>
<organism evidence="2 3">
    <name type="scientific">Brassica cretica</name>
    <name type="common">Mustard</name>
    <dbReference type="NCBI Taxonomy" id="69181"/>
    <lineage>
        <taxon>Eukaryota</taxon>
        <taxon>Viridiplantae</taxon>
        <taxon>Streptophyta</taxon>
        <taxon>Embryophyta</taxon>
        <taxon>Tracheophyta</taxon>
        <taxon>Spermatophyta</taxon>
        <taxon>Magnoliopsida</taxon>
        <taxon>eudicotyledons</taxon>
        <taxon>Gunneridae</taxon>
        <taxon>Pentapetalae</taxon>
        <taxon>rosids</taxon>
        <taxon>malvids</taxon>
        <taxon>Brassicales</taxon>
        <taxon>Brassicaceae</taxon>
        <taxon>Brassiceae</taxon>
        <taxon>Brassica</taxon>
    </lineage>
</organism>
<name>A0ABQ7CIE5_BRACR</name>
<keyword evidence="3" id="KW-1185">Reference proteome</keyword>
<dbReference type="EMBL" id="QGKV02000832">
    <property type="protein sequence ID" value="KAF3550832.1"/>
    <property type="molecule type" value="Genomic_DNA"/>
</dbReference>
<feature type="non-terminal residue" evidence="2">
    <location>
        <position position="126"/>
    </location>
</feature>
<proteinExistence type="predicted"/>
<feature type="compositionally biased region" description="Basic and acidic residues" evidence="1">
    <location>
        <begin position="23"/>
        <end position="46"/>
    </location>
</feature>
<gene>
    <name evidence="2" type="ORF">DY000_02001907</name>
</gene>
<accession>A0ABQ7CIE5</accession>
<sequence>MMTILDDLKTRIQKAQQKSSSSGKKELKRCHTELKPRHNPNKNDPRDVQLRKELSASMAARKSLQMMRYKDVQEGNGSMRQVLTDFAEEVNVGTQRLTKFHEKITREDEVNLENEISDLDKLFQEK</sequence>
<feature type="compositionally biased region" description="Basic and acidic residues" evidence="1">
    <location>
        <begin position="1"/>
        <end position="10"/>
    </location>
</feature>